<dbReference type="Gene3D" id="3.10.20.370">
    <property type="match status" value="1"/>
</dbReference>
<dbReference type="GO" id="GO:0003676">
    <property type="term" value="F:nucleic acid binding"/>
    <property type="evidence" value="ECO:0007669"/>
    <property type="project" value="InterPro"/>
</dbReference>
<gene>
    <name evidence="10" type="ORF">CR513_01444</name>
</gene>
<sequence>MSLPGHIEIFRAWIVESWFDVALKIKEGVERQWNAGFLAVANYLQWVANIVPITKKDEKVQICVDYRDLNCASPKGNFLLPHIDVLVDNIAQHAFFSFMDNFSGYNQILMSLEDREKMTFITLWETFFYKVMPFGLKNAGATYQRAMMALFHDMMHKQIKRHRSRPRQSKSHQRNADPENRIGDPRFPRTGKLYSSLHLSANNHMQSDIQAFLEKPKLEWDSACQQAFGRIKQYLENPLVLVPTVLGKPLILYLTVLEESLGCVLGQQDATGRKEKAIYYLSKKFTDCEKRYPTLERTCCALVWAAKRLRQYMLSHTTWLVAKTDPIKYIFEKLALTGQIARWQMALSEYDIVYVNQKAIKGSVLVEHLAYHLLAESQPLFHEFPDKHIMAATSTKPQLEELIMWFDGASNLLGNGIGVALASPKDQCFPFSAKLGFDCTNNMAEYEACTMRLMMGLDSVIPSSTTIAMDDGDDPPLLARTLRIKSTRVRWCSNRSPLEWTQLTDLTELQVESLFYPCCDLHCKLLQVLMWRLSWCRGGSVLLTWSATWTKLPACAIGCMGRVFSLAERLSAWASSGGLSLAGPAMKG</sequence>
<dbReference type="Proteomes" id="UP000257109">
    <property type="component" value="Unassembled WGS sequence"/>
</dbReference>
<feature type="non-terminal residue" evidence="10">
    <location>
        <position position="1"/>
    </location>
</feature>
<feature type="non-terminal residue" evidence="10">
    <location>
        <position position="588"/>
    </location>
</feature>
<dbReference type="InterPro" id="IPR043502">
    <property type="entry name" value="DNA/RNA_pol_sf"/>
</dbReference>
<accession>A0A371IF47</accession>
<evidence type="ECO:0000256" key="3">
    <source>
        <dbReference type="ARBA" id="ARBA00022722"/>
    </source>
</evidence>
<dbReference type="OrthoDB" id="101614at2759"/>
<evidence type="ECO:0000313" key="11">
    <source>
        <dbReference type="Proteomes" id="UP000257109"/>
    </source>
</evidence>
<dbReference type="InterPro" id="IPR036397">
    <property type="entry name" value="RNaseH_sf"/>
</dbReference>
<feature type="compositionally biased region" description="Basic residues" evidence="7">
    <location>
        <begin position="161"/>
        <end position="173"/>
    </location>
</feature>
<evidence type="ECO:0000313" key="10">
    <source>
        <dbReference type="EMBL" id="RDY13605.1"/>
    </source>
</evidence>
<feature type="region of interest" description="Disordered" evidence="7">
    <location>
        <begin position="161"/>
        <end position="189"/>
    </location>
</feature>
<dbReference type="GO" id="GO:0004519">
    <property type="term" value="F:endonuclease activity"/>
    <property type="evidence" value="ECO:0007669"/>
    <property type="project" value="UniProtKB-KW"/>
</dbReference>
<keyword evidence="5" id="KW-0378">Hydrolase</keyword>
<dbReference type="InterPro" id="IPR043128">
    <property type="entry name" value="Rev_trsase/Diguanyl_cyclase"/>
</dbReference>
<dbReference type="InterPro" id="IPR041373">
    <property type="entry name" value="RT_RNaseH"/>
</dbReference>
<evidence type="ECO:0000256" key="4">
    <source>
        <dbReference type="ARBA" id="ARBA00022759"/>
    </source>
</evidence>
<evidence type="ECO:0000259" key="8">
    <source>
        <dbReference type="Pfam" id="PF00078"/>
    </source>
</evidence>
<comment type="caution">
    <text evidence="10">The sequence shown here is derived from an EMBL/GenBank/DDBJ whole genome shotgun (WGS) entry which is preliminary data.</text>
</comment>
<evidence type="ECO:0000259" key="9">
    <source>
        <dbReference type="Pfam" id="PF17917"/>
    </source>
</evidence>
<keyword evidence="6" id="KW-0695">RNA-directed DNA polymerase</keyword>
<dbReference type="CDD" id="cd01647">
    <property type="entry name" value="RT_LTR"/>
    <property type="match status" value="1"/>
</dbReference>
<feature type="compositionally biased region" description="Basic and acidic residues" evidence="7">
    <location>
        <begin position="174"/>
        <end position="187"/>
    </location>
</feature>
<keyword evidence="3" id="KW-0540">Nuclease</keyword>
<dbReference type="Gene3D" id="3.10.10.10">
    <property type="entry name" value="HIV Type 1 Reverse Transcriptase, subunit A, domain 1"/>
    <property type="match status" value="1"/>
</dbReference>
<evidence type="ECO:0000256" key="2">
    <source>
        <dbReference type="ARBA" id="ARBA00022695"/>
    </source>
</evidence>
<feature type="domain" description="Reverse transcriptase" evidence="8">
    <location>
        <begin position="54"/>
        <end position="157"/>
    </location>
</feature>
<dbReference type="GO" id="GO:0016787">
    <property type="term" value="F:hydrolase activity"/>
    <property type="evidence" value="ECO:0007669"/>
    <property type="project" value="UniProtKB-KW"/>
</dbReference>
<evidence type="ECO:0000256" key="7">
    <source>
        <dbReference type="SAM" id="MobiDB-lite"/>
    </source>
</evidence>
<evidence type="ECO:0000256" key="1">
    <source>
        <dbReference type="ARBA" id="ARBA00022679"/>
    </source>
</evidence>
<keyword evidence="11" id="KW-1185">Reference proteome</keyword>
<feature type="domain" description="Reverse transcriptase RNase H-like" evidence="9">
    <location>
        <begin position="247"/>
        <end position="350"/>
    </location>
</feature>
<dbReference type="Pfam" id="PF17917">
    <property type="entry name" value="RT_RNaseH"/>
    <property type="match status" value="1"/>
</dbReference>
<dbReference type="SUPFAM" id="SSF56672">
    <property type="entry name" value="DNA/RNA polymerases"/>
    <property type="match status" value="1"/>
</dbReference>
<dbReference type="PANTHER" id="PTHR48475">
    <property type="entry name" value="RIBONUCLEASE H"/>
    <property type="match status" value="1"/>
</dbReference>
<dbReference type="EMBL" id="QJKJ01000246">
    <property type="protein sequence ID" value="RDY13605.1"/>
    <property type="molecule type" value="Genomic_DNA"/>
</dbReference>
<protein>
    <submittedName>
        <fullName evidence="10">Uncharacterized protein</fullName>
    </submittedName>
</protein>
<evidence type="ECO:0000256" key="6">
    <source>
        <dbReference type="ARBA" id="ARBA00022918"/>
    </source>
</evidence>
<dbReference type="AlphaFoldDB" id="A0A371IF47"/>
<keyword evidence="1" id="KW-0808">Transferase</keyword>
<proteinExistence type="predicted"/>
<dbReference type="Gene3D" id="3.30.70.270">
    <property type="match status" value="1"/>
</dbReference>
<keyword evidence="4" id="KW-0255">Endonuclease</keyword>
<dbReference type="Pfam" id="PF00078">
    <property type="entry name" value="RVT_1"/>
    <property type="match status" value="1"/>
</dbReference>
<dbReference type="PANTHER" id="PTHR48475:SF1">
    <property type="entry name" value="RNASE H TYPE-1 DOMAIN-CONTAINING PROTEIN"/>
    <property type="match status" value="1"/>
</dbReference>
<dbReference type="InterPro" id="IPR000477">
    <property type="entry name" value="RT_dom"/>
</dbReference>
<keyword evidence="2" id="KW-0548">Nucleotidyltransferase</keyword>
<name>A0A371IF47_MUCPR</name>
<evidence type="ECO:0000256" key="5">
    <source>
        <dbReference type="ARBA" id="ARBA00022801"/>
    </source>
</evidence>
<reference evidence="10" key="1">
    <citation type="submission" date="2018-05" db="EMBL/GenBank/DDBJ databases">
        <title>Draft genome of Mucuna pruriens seed.</title>
        <authorList>
            <person name="Nnadi N.E."/>
            <person name="Vos R."/>
            <person name="Hasami M.H."/>
            <person name="Devisetty U.K."/>
            <person name="Aguiy J.C."/>
        </authorList>
    </citation>
    <scope>NUCLEOTIDE SEQUENCE [LARGE SCALE GENOMIC DNA]</scope>
    <source>
        <strain evidence="10">JCA_2017</strain>
    </source>
</reference>
<organism evidence="10 11">
    <name type="scientific">Mucuna pruriens</name>
    <name type="common">Velvet bean</name>
    <name type="synonym">Dolichos pruriens</name>
    <dbReference type="NCBI Taxonomy" id="157652"/>
    <lineage>
        <taxon>Eukaryota</taxon>
        <taxon>Viridiplantae</taxon>
        <taxon>Streptophyta</taxon>
        <taxon>Embryophyta</taxon>
        <taxon>Tracheophyta</taxon>
        <taxon>Spermatophyta</taxon>
        <taxon>Magnoliopsida</taxon>
        <taxon>eudicotyledons</taxon>
        <taxon>Gunneridae</taxon>
        <taxon>Pentapetalae</taxon>
        <taxon>rosids</taxon>
        <taxon>fabids</taxon>
        <taxon>Fabales</taxon>
        <taxon>Fabaceae</taxon>
        <taxon>Papilionoideae</taxon>
        <taxon>50 kb inversion clade</taxon>
        <taxon>NPAAA clade</taxon>
        <taxon>indigoferoid/millettioid clade</taxon>
        <taxon>Phaseoleae</taxon>
        <taxon>Mucuna</taxon>
    </lineage>
</organism>
<dbReference type="GO" id="GO:0003964">
    <property type="term" value="F:RNA-directed DNA polymerase activity"/>
    <property type="evidence" value="ECO:0007669"/>
    <property type="project" value="UniProtKB-KW"/>
</dbReference>
<dbReference type="Gene3D" id="3.30.420.10">
    <property type="entry name" value="Ribonuclease H-like superfamily/Ribonuclease H"/>
    <property type="match status" value="1"/>
</dbReference>